<keyword evidence="3" id="KW-1185">Reference proteome</keyword>
<evidence type="ECO:0000256" key="1">
    <source>
        <dbReference type="SAM" id="MobiDB-lite"/>
    </source>
</evidence>
<protein>
    <submittedName>
        <fullName evidence="2">Uncharacterized protein</fullName>
    </submittedName>
</protein>
<reference evidence="2 3" key="1">
    <citation type="submission" date="2016-11" db="EMBL/GenBank/DDBJ databases">
        <authorList>
            <person name="Jaros S."/>
            <person name="Januszkiewicz K."/>
            <person name="Wedrychowicz H."/>
        </authorList>
    </citation>
    <scope>NUCLEOTIDE SEQUENCE [LARGE SCALE GENOMIC DNA]</scope>
    <source>
        <strain evidence="2 3">DSM 9297</strain>
    </source>
</reference>
<accession>A0A1M5NV99</accession>
<gene>
    <name evidence="2" type="ORF">SAMN05443636_1356</name>
</gene>
<sequence length="75" mass="8054">MTEDTLADGGPTAPAMTDRYGRISLDDDSVVVYDRERTDAWVQSDVAYTLPLRRPTGVHEPPDGTDADAAGSEGE</sequence>
<dbReference type="AlphaFoldDB" id="A0A1M5NV99"/>
<evidence type="ECO:0000313" key="3">
    <source>
        <dbReference type="Proteomes" id="UP000184357"/>
    </source>
</evidence>
<dbReference type="InterPro" id="IPR055755">
    <property type="entry name" value="DUF7331"/>
</dbReference>
<proteinExistence type="predicted"/>
<dbReference type="EMBL" id="FQWV01000003">
    <property type="protein sequence ID" value="SHG93375.1"/>
    <property type="molecule type" value="Genomic_DNA"/>
</dbReference>
<dbReference type="Proteomes" id="UP000184357">
    <property type="component" value="Unassembled WGS sequence"/>
</dbReference>
<organism evidence="2 3">
    <name type="scientific">Halobaculum gomorrense</name>
    <dbReference type="NCBI Taxonomy" id="43928"/>
    <lineage>
        <taxon>Archaea</taxon>
        <taxon>Methanobacteriati</taxon>
        <taxon>Methanobacteriota</taxon>
        <taxon>Stenosarchaea group</taxon>
        <taxon>Halobacteria</taxon>
        <taxon>Halobacteriales</taxon>
        <taxon>Haloferacaceae</taxon>
        <taxon>Halobaculum</taxon>
    </lineage>
</organism>
<feature type="region of interest" description="Disordered" evidence="1">
    <location>
        <begin position="52"/>
        <end position="75"/>
    </location>
</feature>
<name>A0A1M5NV99_9EURY</name>
<dbReference type="Pfam" id="PF24018">
    <property type="entry name" value="DUF7331"/>
    <property type="match status" value="1"/>
</dbReference>
<dbReference type="OrthoDB" id="299987at2157"/>
<evidence type="ECO:0000313" key="2">
    <source>
        <dbReference type="EMBL" id="SHG93375.1"/>
    </source>
</evidence>
<dbReference type="RefSeq" id="WP_073307836.1">
    <property type="nucleotide sequence ID" value="NZ_FQWV01000003.1"/>
</dbReference>